<proteinExistence type="predicted"/>
<organism evidence="1">
    <name type="scientific">marine sediment metagenome</name>
    <dbReference type="NCBI Taxonomy" id="412755"/>
    <lineage>
        <taxon>unclassified sequences</taxon>
        <taxon>metagenomes</taxon>
        <taxon>ecological metagenomes</taxon>
    </lineage>
</organism>
<protein>
    <submittedName>
        <fullName evidence="1">Uncharacterized protein</fullName>
    </submittedName>
</protein>
<name>A0A0F9A6T9_9ZZZZ</name>
<accession>A0A0F9A6T9</accession>
<dbReference type="EMBL" id="LAZR01059404">
    <property type="protein sequence ID" value="KKK67861.1"/>
    <property type="molecule type" value="Genomic_DNA"/>
</dbReference>
<reference evidence="1" key="1">
    <citation type="journal article" date="2015" name="Nature">
        <title>Complex archaea that bridge the gap between prokaryotes and eukaryotes.</title>
        <authorList>
            <person name="Spang A."/>
            <person name="Saw J.H."/>
            <person name="Jorgensen S.L."/>
            <person name="Zaremba-Niedzwiedzka K."/>
            <person name="Martijn J."/>
            <person name="Lind A.E."/>
            <person name="van Eijk R."/>
            <person name="Schleper C."/>
            <person name="Guy L."/>
            <person name="Ettema T.J."/>
        </authorList>
    </citation>
    <scope>NUCLEOTIDE SEQUENCE</scope>
</reference>
<gene>
    <name evidence="1" type="ORF">LCGC14_2949820</name>
</gene>
<evidence type="ECO:0000313" key="1">
    <source>
        <dbReference type="EMBL" id="KKK67861.1"/>
    </source>
</evidence>
<feature type="non-terminal residue" evidence="1">
    <location>
        <position position="89"/>
    </location>
</feature>
<comment type="caution">
    <text evidence="1">The sequence shown here is derived from an EMBL/GenBank/DDBJ whole genome shotgun (WGS) entry which is preliminary data.</text>
</comment>
<sequence>MSYQYTTERNAIFTDDGQREFTRGRDKVLAAVRATGAITMGKAMNMFRLGNTWAMMACVDRMVELGDLTEVATDKQHVAQYRVFLGKLT</sequence>
<dbReference type="AlphaFoldDB" id="A0A0F9A6T9"/>